<dbReference type="AlphaFoldDB" id="L9XQ15"/>
<reference evidence="1 2" key="1">
    <citation type="journal article" date="2014" name="PLoS Genet.">
        <title>Phylogenetically driven sequencing of extremely halophilic archaea reveals strategies for static and dynamic osmo-response.</title>
        <authorList>
            <person name="Becker E.A."/>
            <person name="Seitzer P.M."/>
            <person name="Tritt A."/>
            <person name="Larsen D."/>
            <person name="Krusor M."/>
            <person name="Yao A.I."/>
            <person name="Wu D."/>
            <person name="Madern D."/>
            <person name="Eisen J.A."/>
            <person name="Darling A.E."/>
            <person name="Facciotti M.T."/>
        </authorList>
    </citation>
    <scope>NUCLEOTIDE SEQUENCE [LARGE SCALE GENOMIC DNA]</scope>
    <source>
        <strain evidence="1 2">JCM 10478</strain>
    </source>
</reference>
<comment type="caution">
    <text evidence="1">The sequence shown here is derived from an EMBL/GenBank/DDBJ whole genome shotgun (WGS) entry which is preliminary data.</text>
</comment>
<dbReference type="GO" id="GO:0008483">
    <property type="term" value="F:transaminase activity"/>
    <property type="evidence" value="ECO:0007669"/>
    <property type="project" value="UniProtKB-KW"/>
</dbReference>
<name>L9XQ15_9EURY</name>
<keyword evidence="1" id="KW-0032">Aminotransferase</keyword>
<evidence type="ECO:0000313" key="2">
    <source>
        <dbReference type="Proteomes" id="UP000011632"/>
    </source>
</evidence>
<proteinExistence type="predicted"/>
<dbReference type="EMBL" id="AOID01000060">
    <property type="protein sequence ID" value="ELY63496.1"/>
    <property type="molecule type" value="Genomic_DNA"/>
</dbReference>
<keyword evidence="2" id="KW-1185">Reference proteome</keyword>
<gene>
    <name evidence="1" type="ORF">C489_18831</name>
</gene>
<organism evidence="1 2">
    <name type="scientific">Natrinema versiforme JCM 10478</name>
    <dbReference type="NCBI Taxonomy" id="1227496"/>
    <lineage>
        <taxon>Archaea</taxon>
        <taxon>Methanobacteriati</taxon>
        <taxon>Methanobacteriota</taxon>
        <taxon>Stenosarchaea group</taxon>
        <taxon>Halobacteria</taxon>
        <taxon>Halobacteriales</taxon>
        <taxon>Natrialbaceae</taxon>
        <taxon>Natrinema</taxon>
    </lineage>
</organism>
<dbReference type="PATRIC" id="fig|1227496.3.peg.3782"/>
<evidence type="ECO:0000313" key="1">
    <source>
        <dbReference type="EMBL" id="ELY63496.1"/>
    </source>
</evidence>
<dbReference type="Proteomes" id="UP000011632">
    <property type="component" value="Unassembled WGS sequence"/>
</dbReference>
<sequence>MVVATDTSVEVGQYAEHILEVPAVRPWHTPALTNVQLQLVASG</sequence>
<protein>
    <submittedName>
        <fullName evidence="1">Glucosamine/fructose-6-phosphate aminotransferase</fullName>
    </submittedName>
</protein>
<keyword evidence="1" id="KW-0808">Transferase</keyword>
<accession>L9XQ15</accession>